<organism evidence="2 3">
    <name type="scientific">Fonsecaea nubica</name>
    <dbReference type="NCBI Taxonomy" id="856822"/>
    <lineage>
        <taxon>Eukaryota</taxon>
        <taxon>Fungi</taxon>
        <taxon>Dikarya</taxon>
        <taxon>Ascomycota</taxon>
        <taxon>Pezizomycotina</taxon>
        <taxon>Eurotiomycetes</taxon>
        <taxon>Chaetothyriomycetidae</taxon>
        <taxon>Chaetothyriales</taxon>
        <taxon>Herpotrichiellaceae</taxon>
        <taxon>Fonsecaea</taxon>
    </lineage>
</organism>
<feature type="coiled-coil region" evidence="1">
    <location>
        <begin position="46"/>
        <end position="87"/>
    </location>
</feature>
<dbReference type="Proteomes" id="UP000185904">
    <property type="component" value="Unassembled WGS sequence"/>
</dbReference>
<protein>
    <submittedName>
        <fullName evidence="2">Uncharacterized protein</fullName>
    </submittedName>
</protein>
<keyword evidence="1" id="KW-0175">Coiled coil</keyword>
<dbReference type="OrthoDB" id="4148930at2759"/>
<dbReference type="RefSeq" id="XP_022496357.1">
    <property type="nucleotide sequence ID" value="XM_022647661.1"/>
</dbReference>
<sequence length="198" mass="22195">MADGTPLGPQPDFNLVTASLTSISNEVSKVHNLPTLTNGQRILDVLTQIGDKMTKMEEKMTKMEERMTKMEDRMTKMEERMTKMEDRMTEDFRAIRQDIAGLDGKFTKLIVSSNQNNTARVQNSYVTAPNQPLSPLYSLTDGAAIPDFPATSTQLDAMNRQQVDTVLELLQIQPDRGANLVAKRRMLRAHIGLKQVAV</sequence>
<evidence type="ECO:0000313" key="3">
    <source>
        <dbReference type="Proteomes" id="UP000185904"/>
    </source>
</evidence>
<dbReference type="AlphaFoldDB" id="A0A178CGM9"/>
<evidence type="ECO:0000313" key="2">
    <source>
        <dbReference type="EMBL" id="OAL28667.1"/>
    </source>
</evidence>
<gene>
    <name evidence="2" type="ORF">AYO20_09391</name>
</gene>
<evidence type="ECO:0000256" key="1">
    <source>
        <dbReference type="SAM" id="Coils"/>
    </source>
</evidence>
<dbReference type="Gene3D" id="1.20.5.340">
    <property type="match status" value="1"/>
</dbReference>
<accession>A0A178CGM9</accession>
<dbReference type="EMBL" id="LVCJ01000086">
    <property type="protein sequence ID" value="OAL28667.1"/>
    <property type="molecule type" value="Genomic_DNA"/>
</dbReference>
<keyword evidence="3" id="KW-1185">Reference proteome</keyword>
<name>A0A178CGM9_9EURO</name>
<reference evidence="2 3" key="1">
    <citation type="submission" date="2016-03" db="EMBL/GenBank/DDBJ databases">
        <title>The draft genome sequence of Fonsecaea nubica causative agent of cutaneous subcutaneous infection in human host.</title>
        <authorList>
            <person name="Costa F."/>
            <person name="Sybren D.H."/>
            <person name="Raittz R.T."/>
            <person name="Weiss V.A."/>
            <person name="Leao A.C."/>
            <person name="Gomes R."/>
            <person name="De Souza E.M."/>
            <person name="Pedrosa F.O."/>
            <person name="Steffens M.B."/>
            <person name="Bombassaro A."/>
            <person name="Tadra-Sfeir M.Z."/>
            <person name="Moreno L.F."/>
            <person name="Najafzadeh M.J."/>
            <person name="Felipe M.S."/>
            <person name="Teixeira M."/>
            <person name="Sun J."/>
            <person name="Xi L."/>
            <person name="Castro M.A."/>
            <person name="Vicente V.A."/>
        </authorList>
    </citation>
    <scope>NUCLEOTIDE SEQUENCE [LARGE SCALE GENOMIC DNA]</scope>
    <source>
        <strain evidence="2 3">CBS 269.64</strain>
    </source>
</reference>
<proteinExistence type="predicted"/>
<comment type="caution">
    <text evidence="2">The sequence shown here is derived from an EMBL/GenBank/DDBJ whole genome shotgun (WGS) entry which is preliminary data.</text>
</comment>
<dbReference type="GeneID" id="34592789"/>